<organism evidence="1 2">
    <name type="scientific">Halochromatium salexigens</name>
    <name type="common">Chromatium salexigens</name>
    <dbReference type="NCBI Taxonomy" id="49447"/>
    <lineage>
        <taxon>Bacteria</taxon>
        <taxon>Pseudomonadati</taxon>
        <taxon>Pseudomonadota</taxon>
        <taxon>Gammaproteobacteria</taxon>
        <taxon>Chromatiales</taxon>
        <taxon>Chromatiaceae</taxon>
        <taxon>Halochromatium</taxon>
    </lineage>
</organism>
<reference evidence="1" key="2">
    <citation type="journal article" date="2020" name="Microorganisms">
        <title>Osmotic Adaptation and Compatible Solute Biosynthesis of Phototrophic Bacteria as Revealed from Genome Analyses.</title>
        <authorList>
            <person name="Imhoff J.F."/>
            <person name="Rahn T."/>
            <person name="Kunzel S."/>
            <person name="Keller A."/>
            <person name="Neulinger S.C."/>
        </authorList>
    </citation>
    <scope>NUCLEOTIDE SEQUENCE</scope>
    <source>
        <strain evidence="1">DSM 4395</strain>
    </source>
</reference>
<dbReference type="InterPro" id="IPR025591">
    <property type="entry name" value="RloB"/>
</dbReference>
<dbReference type="Proteomes" id="UP001296967">
    <property type="component" value="Unassembled WGS sequence"/>
</dbReference>
<dbReference type="EMBL" id="NHSF01000063">
    <property type="protein sequence ID" value="MBK5931314.1"/>
    <property type="molecule type" value="Genomic_DNA"/>
</dbReference>
<dbReference type="AlphaFoldDB" id="A0AAJ0UH06"/>
<accession>A0AAJ0UH06</accession>
<proteinExistence type="predicted"/>
<evidence type="ECO:0000313" key="2">
    <source>
        <dbReference type="Proteomes" id="UP001296967"/>
    </source>
</evidence>
<dbReference type="Pfam" id="PF13707">
    <property type="entry name" value="RloB"/>
    <property type="match status" value="1"/>
</dbReference>
<name>A0AAJ0UH06_HALSE</name>
<gene>
    <name evidence="1" type="ORF">CCR82_12515</name>
</gene>
<sequence length="230" mass="25881">MGSDDLFRKRKERTKAALRRKKARRDPLAVVLIVCEDEKAAPTYFADLRDKLGLNAHNVVITGECGSSPDSVAREAIRRVEQEPDFDRVYCVIDRDQHNDYDKALNRIGSKRLRTRSGEPVLFKAVTSVPCFEYWLLLHARYHTAPFHPTPSRSPCAAVIAELKKGPIPEYEKGLQGVYDRTKSRLQQAIQNAKRALKAAEAAGTNNPTTRVHELVAALFELAEKKNKTG</sequence>
<evidence type="ECO:0000313" key="1">
    <source>
        <dbReference type="EMBL" id="MBK5931314.1"/>
    </source>
</evidence>
<comment type="caution">
    <text evidence="1">The sequence shown here is derived from an EMBL/GenBank/DDBJ whole genome shotgun (WGS) entry which is preliminary data.</text>
</comment>
<dbReference type="RefSeq" id="WP_201246154.1">
    <property type="nucleotide sequence ID" value="NZ_NHSF01000063.1"/>
</dbReference>
<protein>
    <recommendedName>
        <fullName evidence="3">RloB domain-containing protein</fullName>
    </recommendedName>
</protein>
<reference evidence="1" key="1">
    <citation type="submission" date="2017-05" db="EMBL/GenBank/DDBJ databases">
        <authorList>
            <person name="Imhoff J.F."/>
            <person name="Rahn T."/>
            <person name="Kuenzel S."/>
            <person name="Neulinger S.C."/>
        </authorList>
    </citation>
    <scope>NUCLEOTIDE SEQUENCE</scope>
    <source>
        <strain evidence="1">DSM 4395</strain>
    </source>
</reference>
<keyword evidence="2" id="KW-1185">Reference proteome</keyword>
<evidence type="ECO:0008006" key="3">
    <source>
        <dbReference type="Google" id="ProtNLM"/>
    </source>
</evidence>